<keyword evidence="3 6" id="KW-0326">Glycosidase</keyword>
<evidence type="ECO:0000256" key="2">
    <source>
        <dbReference type="ARBA" id="ARBA00022801"/>
    </source>
</evidence>
<dbReference type="OrthoDB" id="9765195at2"/>
<keyword evidence="2 6" id="KW-0378">Hydrolase</keyword>
<dbReference type="PRINTS" id="PR00131">
    <property type="entry name" value="GLHYDRLASE1"/>
</dbReference>
<dbReference type="HOGENOM" id="CLU_001859_0_2_6"/>
<dbReference type="RefSeq" id="WP_039105451.1">
    <property type="nucleotide sequence ID" value="NZ_CALYQC010000013.1"/>
</dbReference>
<dbReference type="InterPro" id="IPR017853">
    <property type="entry name" value="GH"/>
</dbReference>
<evidence type="ECO:0000256" key="1">
    <source>
        <dbReference type="ARBA" id="ARBA00010838"/>
    </source>
</evidence>
<proteinExistence type="inferred from homology"/>
<organism evidence="7 9">
    <name type="scientific">Frischella perrara</name>
    <dbReference type="NCBI Taxonomy" id="1267021"/>
    <lineage>
        <taxon>Bacteria</taxon>
        <taxon>Pseudomonadati</taxon>
        <taxon>Pseudomonadota</taxon>
        <taxon>Gammaproteobacteria</taxon>
        <taxon>Orbales</taxon>
        <taxon>Orbaceae</taxon>
        <taxon>Frischella</taxon>
    </lineage>
</organism>
<name>A0A0A7S8K3_FRIPE</name>
<evidence type="ECO:0000256" key="6">
    <source>
        <dbReference type="RuleBase" id="RU004468"/>
    </source>
</evidence>
<dbReference type="Proteomes" id="UP000247838">
    <property type="component" value="Unassembled WGS sequence"/>
</dbReference>
<dbReference type="InterPro" id="IPR033132">
    <property type="entry name" value="GH_1_N_CS"/>
</dbReference>
<dbReference type="Pfam" id="PF00232">
    <property type="entry name" value="Glyco_hydro_1"/>
    <property type="match status" value="1"/>
</dbReference>
<reference evidence="7 9" key="1">
    <citation type="journal article" date="2014" name="Appl. Environ. Microbiol.">
        <title>Gut symbionts from distinct hosts exhibit genotoxic activity via divergent colibactin biosynthetic pathways.</title>
        <authorList>
            <person name="Engel P."/>
            <person name="Vizcaino M.I."/>
            <person name="Crawford J.M."/>
        </authorList>
    </citation>
    <scope>NUCLEOTIDE SEQUENCE [LARGE SCALE GENOMIC DNA]</scope>
    <source>
        <strain evidence="7 9">PEB0191</strain>
    </source>
</reference>
<evidence type="ECO:0000256" key="4">
    <source>
        <dbReference type="PROSITE-ProRule" id="PRU10055"/>
    </source>
</evidence>
<reference evidence="8 10" key="2">
    <citation type="submission" date="2018-05" db="EMBL/GenBank/DDBJ databases">
        <title>Reference genomes for bee gut microbiota database.</title>
        <authorList>
            <person name="Ellegaard K.M."/>
        </authorList>
    </citation>
    <scope>NUCLEOTIDE SEQUENCE [LARGE SCALE GENOMIC DNA]</scope>
    <source>
        <strain evidence="8 10">ESL0167</strain>
    </source>
</reference>
<dbReference type="STRING" id="1267021.FPB0191_01805"/>
<dbReference type="PROSITE" id="PS00653">
    <property type="entry name" value="GLYCOSYL_HYDROL_F1_2"/>
    <property type="match status" value="1"/>
</dbReference>
<dbReference type="EMBL" id="QGLM01000017">
    <property type="protein sequence ID" value="PXY95016.1"/>
    <property type="molecule type" value="Genomic_DNA"/>
</dbReference>
<accession>A0A0A7S8K3</accession>
<dbReference type="PANTHER" id="PTHR10353">
    <property type="entry name" value="GLYCOSYL HYDROLASE"/>
    <property type="match status" value="1"/>
</dbReference>
<dbReference type="PROSITE" id="PS00572">
    <property type="entry name" value="GLYCOSYL_HYDROL_F1_1"/>
    <property type="match status" value="1"/>
</dbReference>
<evidence type="ECO:0000313" key="8">
    <source>
        <dbReference type="EMBL" id="PXY95016.1"/>
    </source>
</evidence>
<dbReference type="GO" id="GO:0005829">
    <property type="term" value="C:cytosol"/>
    <property type="evidence" value="ECO:0007669"/>
    <property type="project" value="TreeGrafter"/>
</dbReference>
<dbReference type="PANTHER" id="PTHR10353:SF85">
    <property type="entry name" value="ARYL-PHOSPHO-BETA-D-GLUCOSIDASE BGLA"/>
    <property type="match status" value="1"/>
</dbReference>
<dbReference type="GO" id="GO:0016052">
    <property type="term" value="P:carbohydrate catabolic process"/>
    <property type="evidence" value="ECO:0007669"/>
    <property type="project" value="TreeGrafter"/>
</dbReference>
<gene>
    <name evidence="8" type="ORF">DKK76_08480</name>
    <name evidence="7" type="ORF">FPB0191_01805</name>
</gene>
<protein>
    <submittedName>
        <fullName evidence="7 8">6-phospho-beta-glucosidase</fullName>
        <ecNumber evidence="7">3.2.1.86</ecNumber>
    </submittedName>
</protein>
<dbReference type="Gene3D" id="3.20.20.80">
    <property type="entry name" value="Glycosidases"/>
    <property type="match status" value="1"/>
</dbReference>
<dbReference type="Proteomes" id="UP000030901">
    <property type="component" value="Chromosome"/>
</dbReference>
<sequence length="478" mass="55523">MNNKGLPNGFLWGGAVAAHQLEGAWQAGGKGMSVADVMTVGSPKSYRKITEGIVPGQYYPNHEAIDFYHHYKDDIKLFAEMGFKCFRTSIAWTRIFPKGDEQAPNEEGLKFYDDLFDECLKYNIEPVVTLSHFELPYHLVTEYGGFRNRKLIDFFVRFATVCFDRYKNKVKYWMTFNEINNQANYQEDFAPFTNSGIYYKENDNREEIMYQAAHYELVASAKAVQIGHAINPDFQIGCMIALVPIYPETCKPGDILMAQKTMERKYFFTDVHVHGKYPNHIKKYWQRKGFQLDITDQDLEILTRGTVDYIGFSYYMSNAIRKKAGNDHYDYNEKTDLIGNQFVKVSDWGWQIDPEGLRYTLNWLTDMYHLPLFIVENGFGAYDKVESDGSVHDQYRIEYLREHIKQMKLAVEEDGVDLMGYTPWGCIDLVSAGTGEMEKRYGFIYVDKDNQGNGTLKRSRKDSFAWYKRVIESNGEDL</sequence>
<evidence type="ECO:0000256" key="5">
    <source>
        <dbReference type="RuleBase" id="RU003690"/>
    </source>
</evidence>
<comment type="similarity">
    <text evidence="1 5">Belongs to the glycosyl hydrolase 1 family.</text>
</comment>
<dbReference type="GO" id="GO:0008706">
    <property type="term" value="F:6-phospho-beta-glucosidase activity"/>
    <property type="evidence" value="ECO:0007669"/>
    <property type="project" value="UniProtKB-EC"/>
</dbReference>
<evidence type="ECO:0000256" key="3">
    <source>
        <dbReference type="ARBA" id="ARBA00023295"/>
    </source>
</evidence>
<feature type="active site" description="Nucleophile" evidence="4">
    <location>
        <position position="376"/>
    </location>
</feature>
<evidence type="ECO:0000313" key="7">
    <source>
        <dbReference type="EMBL" id="AJA45621.1"/>
    </source>
</evidence>
<dbReference type="EMBL" id="CP009056">
    <property type="protein sequence ID" value="AJA45621.1"/>
    <property type="molecule type" value="Genomic_DNA"/>
</dbReference>
<dbReference type="AlphaFoldDB" id="A0A0A7S8K3"/>
<dbReference type="SUPFAM" id="SSF51445">
    <property type="entry name" value="(Trans)glycosidases"/>
    <property type="match status" value="1"/>
</dbReference>
<dbReference type="FunFam" id="3.20.20.80:FF:000004">
    <property type="entry name" value="Beta-glucosidase 6-phospho-beta-glucosidase"/>
    <property type="match status" value="1"/>
</dbReference>
<evidence type="ECO:0000313" key="10">
    <source>
        <dbReference type="Proteomes" id="UP000247838"/>
    </source>
</evidence>
<dbReference type="InterPro" id="IPR018120">
    <property type="entry name" value="Glyco_hydro_1_AS"/>
</dbReference>
<evidence type="ECO:0000313" key="9">
    <source>
        <dbReference type="Proteomes" id="UP000030901"/>
    </source>
</evidence>
<dbReference type="NCBIfam" id="NF007154">
    <property type="entry name" value="PRK09589.1"/>
    <property type="match status" value="1"/>
</dbReference>
<dbReference type="EC" id="3.2.1.86" evidence="7"/>
<keyword evidence="9" id="KW-1185">Reference proteome</keyword>
<dbReference type="NCBIfam" id="NF011589">
    <property type="entry name" value="PRK15014.1"/>
    <property type="match status" value="1"/>
</dbReference>
<dbReference type="KEGG" id="fpp:FPB0191_01805"/>
<dbReference type="InterPro" id="IPR001360">
    <property type="entry name" value="Glyco_hydro_1"/>
</dbReference>